<evidence type="ECO:0000313" key="2">
    <source>
        <dbReference type="Proteomes" id="UP000187609"/>
    </source>
</evidence>
<dbReference type="InterPro" id="IPR036691">
    <property type="entry name" value="Endo/exonu/phosph_ase_sf"/>
</dbReference>
<proteinExistence type="predicted"/>
<keyword evidence="2" id="KW-1185">Reference proteome</keyword>
<evidence type="ECO:0000313" key="1">
    <source>
        <dbReference type="EMBL" id="OIT28645.1"/>
    </source>
</evidence>
<comment type="caution">
    <text evidence="1">The sequence shown here is derived from an EMBL/GenBank/DDBJ whole genome shotgun (WGS) entry which is preliminary data.</text>
</comment>
<gene>
    <name evidence="1" type="ORF">A4A49_18367</name>
</gene>
<dbReference type="PANTHER" id="PTHR33710">
    <property type="entry name" value="BNAC02G09200D PROTEIN"/>
    <property type="match status" value="1"/>
</dbReference>
<dbReference type="SUPFAM" id="SSF56219">
    <property type="entry name" value="DNase I-like"/>
    <property type="match status" value="1"/>
</dbReference>
<dbReference type="PANTHER" id="PTHR33710:SF35">
    <property type="entry name" value="RNA-DIRECTED DNA POLYMERASE (REVERSE TRANSCRIPTASE)_ RIBONUCLEASE H"/>
    <property type="match status" value="1"/>
</dbReference>
<dbReference type="AlphaFoldDB" id="A0A314KH43"/>
<evidence type="ECO:0008006" key="3">
    <source>
        <dbReference type="Google" id="ProtNLM"/>
    </source>
</evidence>
<dbReference type="Gene3D" id="3.60.10.10">
    <property type="entry name" value="Endonuclease/exonuclease/phosphatase"/>
    <property type="match status" value="1"/>
</dbReference>
<name>A0A314KH43_NICAT</name>
<dbReference type="STRING" id="49451.A0A314KH43"/>
<protein>
    <recommendedName>
        <fullName evidence="3">DUF4283 domain-containing protein</fullName>
    </recommendedName>
</protein>
<dbReference type="Proteomes" id="UP000187609">
    <property type="component" value="Unassembled WGS sequence"/>
</dbReference>
<reference evidence="1" key="1">
    <citation type="submission" date="2016-11" db="EMBL/GenBank/DDBJ databases">
        <title>The genome of Nicotiana attenuata.</title>
        <authorList>
            <person name="Xu S."/>
            <person name="Brockmoeller T."/>
            <person name="Gaquerel E."/>
            <person name="Navarro A."/>
            <person name="Kuhl H."/>
            <person name="Gase K."/>
            <person name="Ling Z."/>
            <person name="Zhou W."/>
            <person name="Kreitzer C."/>
            <person name="Stanke M."/>
            <person name="Tang H."/>
            <person name="Lyons E."/>
            <person name="Pandey P."/>
            <person name="Pandey S.P."/>
            <person name="Timmermann B."/>
            <person name="Baldwin I.T."/>
        </authorList>
    </citation>
    <scope>NUCLEOTIDE SEQUENCE [LARGE SCALE GENOMIC DNA]</scope>
    <source>
        <strain evidence="1">UT</strain>
    </source>
</reference>
<dbReference type="EMBL" id="MJEQ01001995">
    <property type="protein sequence ID" value="OIT28645.1"/>
    <property type="molecule type" value="Genomic_DNA"/>
</dbReference>
<dbReference type="Gramene" id="OIT28645">
    <property type="protein sequence ID" value="OIT28645"/>
    <property type="gene ID" value="A4A49_18367"/>
</dbReference>
<sequence length="519" mass="59067">MKWQVRPTSDKDARAKQDHIQHLINTNSVVIIDAKNRNDAMNQSTLSDSEVGPIRAAIPGPSTTTIPVRNSFQHLIDNLAEYHEDSNPDNVNVLSTAREYIGDSLKHTPIEVTCSPPQARRSTENNCTSSAGGTSTVVMREVNKEIPAPLAPILGSTVDSNVGKQHTLSAGGSSFQQPKPLWTIDAQLDTEEADNTVDSNQDEESGFEEVDEYEECNSTDEEELIKAFVPGSSWNEVDPDDAIIQHTNDLIMKRNLSPRNREFRKNAIIGPLTRAKIKIVSVQEPFVEATQIEQYRRTLGLEKCMANVKGTIWLFWSAEFEATVIANDHQLVTMKFIKKGDVEPFWMSFVYAKNKEHLRVPLWDSLRECNSNIEGMWCISGDFNVIVSPEEKKGGNPHKLEKSWDFIDCMDDCGMVDSGFIGPRFTWCNNRDRWNRIWKRLDKVFINQEWTAKFSRVSVEHLTSTGLDHTPILVKCSNSNFEGTRYFKFLNFWADQLDFHNVVKSTWEVDIEGNVMWRF</sequence>
<accession>A0A314KH43</accession>
<organism evidence="1 2">
    <name type="scientific">Nicotiana attenuata</name>
    <name type="common">Coyote tobacco</name>
    <dbReference type="NCBI Taxonomy" id="49451"/>
    <lineage>
        <taxon>Eukaryota</taxon>
        <taxon>Viridiplantae</taxon>
        <taxon>Streptophyta</taxon>
        <taxon>Embryophyta</taxon>
        <taxon>Tracheophyta</taxon>
        <taxon>Spermatophyta</taxon>
        <taxon>Magnoliopsida</taxon>
        <taxon>eudicotyledons</taxon>
        <taxon>Gunneridae</taxon>
        <taxon>Pentapetalae</taxon>
        <taxon>asterids</taxon>
        <taxon>lamiids</taxon>
        <taxon>Solanales</taxon>
        <taxon>Solanaceae</taxon>
        <taxon>Nicotianoideae</taxon>
        <taxon>Nicotianeae</taxon>
        <taxon>Nicotiana</taxon>
    </lineage>
</organism>